<feature type="transmembrane region" description="Helical" evidence="1">
    <location>
        <begin position="213"/>
        <end position="233"/>
    </location>
</feature>
<dbReference type="EMBL" id="MN739099">
    <property type="protein sequence ID" value="QHS88564.1"/>
    <property type="molecule type" value="Genomic_DNA"/>
</dbReference>
<dbReference type="AlphaFoldDB" id="A0A6C0B9T7"/>
<protein>
    <submittedName>
        <fullName evidence="2">Uncharacterized protein</fullName>
    </submittedName>
</protein>
<evidence type="ECO:0000313" key="2">
    <source>
        <dbReference type="EMBL" id="QHS88564.1"/>
    </source>
</evidence>
<name>A0A6C0B9T7_9ZZZZ</name>
<accession>A0A6C0B9T7</accession>
<proteinExistence type="predicted"/>
<keyword evidence="1" id="KW-1133">Transmembrane helix</keyword>
<feature type="transmembrane region" description="Helical" evidence="1">
    <location>
        <begin position="136"/>
        <end position="166"/>
    </location>
</feature>
<feature type="transmembrane region" description="Helical" evidence="1">
    <location>
        <begin position="96"/>
        <end position="116"/>
    </location>
</feature>
<organism evidence="2">
    <name type="scientific">viral metagenome</name>
    <dbReference type="NCBI Taxonomy" id="1070528"/>
    <lineage>
        <taxon>unclassified sequences</taxon>
        <taxon>metagenomes</taxon>
        <taxon>organismal metagenomes</taxon>
    </lineage>
</organism>
<reference evidence="2" key="1">
    <citation type="journal article" date="2020" name="Nature">
        <title>Giant virus diversity and host interactions through global metagenomics.</title>
        <authorList>
            <person name="Schulz F."/>
            <person name="Roux S."/>
            <person name="Paez-Espino D."/>
            <person name="Jungbluth S."/>
            <person name="Walsh D.A."/>
            <person name="Denef V.J."/>
            <person name="McMahon K.D."/>
            <person name="Konstantinidis K.T."/>
            <person name="Eloe-Fadrosh E.A."/>
            <person name="Kyrpides N.C."/>
            <person name="Woyke T."/>
        </authorList>
    </citation>
    <scope>NUCLEOTIDE SEQUENCE</scope>
    <source>
        <strain evidence="2">GVMAG-M-3300010158-55</strain>
    </source>
</reference>
<keyword evidence="1" id="KW-0812">Transmembrane</keyword>
<evidence type="ECO:0000256" key="1">
    <source>
        <dbReference type="SAM" id="Phobius"/>
    </source>
</evidence>
<sequence>MKFSIKKLGNFPQFWKEEFFNILHVAKIGILGACMIILLEFKNKPDKLNYMLPTQLPTISEPYVKPYAVEEKYKHDMGMLQYLFSYDSDFPYNIKIGIDIIDGYFLFFGGMGTYLYSSYRYAIKYIIEYINTDNFLVDLFCFYILPTIVLYGVLIPIIPIISFFVINFISCLYQPLLKSAFIYSFAFIFNALNYNSIKAMMDVDRFPNGIIQYCMHVVLGFLMTFILVPVVSAIYSINVWIYVVGFFYLSPLYLVYMGGLTWSEFGNKIIEQLGRHYSSLTILFLYYSISIAYKNLDQKVAWGTKIGIVMIILILLRLLTTFKNIYNYFKGDITTFPNPITDMMSSGIEMKDLKKD</sequence>
<feature type="transmembrane region" description="Helical" evidence="1">
    <location>
        <begin position="20"/>
        <end position="39"/>
    </location>
</feature>
<feature type="transmembrane region" description="Helical" evidence="1">
    <location>
        <begin position="277"/>
        <end position="296"/>
    </location>
</feature>
<feature type="transmembrane region" description="Helical" evidence="1">
    <location>
        <begin position="172"/>
        <end position="192"/>
    </location>
</feature>
<keyword evidence="1" id="KW-0472">Membrane</keyword>
<feature type="transmembrane region" description="Helical" evidence="1">
    <location>
        <begin position="302"/>
        <end position="320"/>
    </location>
</feature>
<feature type="transmembrane region" description="Helical" evidence="1">
    <location>
        <begin position="239"/>
        <end position="256"/>
    </location>
</feature>